<gene>
    <name evidence="1" type="ORF">M6B38_397545</name>
</gene>
<dbReference type="AlphaFoldDB" id="A0AAX6FWB4"/>
<evidence type="ECO:0000313" key="1">
    <source>
        <dbReference type="EMBL" id="KAJ6820577.1"/>
    </source>
</evidence>
<organism evidence="1 2">
    <name type="scientific">Iris pallida</name>
    <name type="common">Sweet iris</name>
    <dbReference type="NCBI Taxonomy" id="29817"/>
    <lineage>
        <taxon>Eukaryota</taxon>
        <taxon>Viridiplantae</taxon>
        <taxon>Streptophyta</taxon>
        <taxon>Embryophyta</taxon>
        <taxon>Tracheophyta</taxon>
        <taxon>Spermatophyta</taxon>
        <taxon>Magnoliopsida</taxon>
        <taxon>Liliopsida</taxon>
        <taxon>Asparagales</taxon>
        <taxon>Iridaceae</taxon>
        <taxon>Iridoideae</taxon>
        <taxon>Irideae</taxon>
        <taxon>Iris</taxon>
    </lineage>
</organism>
<name>A0AAX6FWB4_IRIPA</name>
<evidence type="ECO:0000313" key="2">
    <source>
        <dbReference type="Proteomes" id="UP001140949"/>
    </source>
</evidence>
<keyword evidence="2" id="KW-1185">Reference proteome</keyword>
<dbReference type="EMBL" id="JANAVB010025559">
    <property type="protein sequence ID" value="KAJ6820577.1"/>
    <property type="molecule type" value="Genomic_DNA"/>
</dbReference>
<protein>
    <submittedName>
        <fullName evidence="1">Peroxisomal membrane protein 11D-like isoform X2</fullName>
    </submittedName>
</protein>
<comment type="caution">
    <text evidence="1">The sequence shown here is derived from an EMBL/GenBank/DDBJ whole genome shotgun (WGS) entry which is preliminary data.</text>
</comment>
<proteinExistence type="predicted"/>
<reference evidence="1" key="1">
    <citation type="journal article" date="2023" name="GigaByte">
        <title>Genome assembly of the bearded iris, Iris pallida Lam.</title>
        <authorList>
            <person name="Bruccoleri R.E."/>
            <person name="Oakeley E.J."/>
            <person name="Faust A.M.E."/>
            <person name="Altorfer M."/>
            <person name="Dessus-Babus S."/>
            <person name="Burckhardt D."/>
            <person name="Oertli M."/>
            <person name="Naumann U."/>
            <person name="Petersen F."/>
            <person name="Wong J."/>
        </authorList>
    </citation>
    <scope>NUCLEOTIDE SEQUENCE</scope>
    <source>
        <strain evidence="1">GSM-AAB239-AS_SAM_17_03QT</strain>
    </source>
</reference>
<sequence>MICMVSSAHPPQELLFHSFYLASPKMFCYQLSFS</sequence>
<dbReference type="Proteomes" id="UP001140949">
    <property type="component" value="Unassembled WGS sequence"/>
</dbReference>
<reference evidence="1" key="2">
    <citation type="submission" date="2023-04" db="EMBL/GenBank/DDBJ databases">
        <authorList>
            <person name="Bruccoleri R.E."/>
            <person name="Oakeley E.J."/>
            <person name="Faust A.-M."/>
            <person name="Dessus-Babus S."/>
            <person name="Altorfer M."/>
            <person name="Burckhardt D."/>
            <person name="Oertli M."/>
            <person name="Naumann U."/>
            <person name="Petersen F."/>
            <person name="Wong J."/>
        </authorList>
    </citation>
    <scope>NUCLEOTIDE SEQUENCE</scope>
    <source>
        <strain evidence="1">GSM-AAB239-AS_SAM_17_03QT</strain>
        <tissue evidence="1">Leaf</tissue>
    </source>
</reference>
<accession>A0AAX6FWB4</accession>